<evidence type="ECO:0000256" key="2">
    <source>
        <dbReference type="ARBA" id="ARBA00022643"/>
    </source>
</evidence>
<dbReference type="InterPro" id="IPR036661">
    <property type="entry name" value="Luciferase-like_sf"/>
</dbReference>
<dbReference type="PIRSF" id="PIRSF000337">
    <property type="entry name" value="NTA_MOA"/>
    <property type="match status" value="1"/>
</dbReference>
<evidence type="ECO:0000256" key="3">
    <source>
        <dbReference type="ARBA" id="ARBA00023002"/>
    </source>
</evidence>
<dbReference type="CDD" id="cd01095">
    <property type="entry name" value="Nitrilotriacetate_monoxgenase"/>
    <property type="match status" value="1"/>
</dbReference>
<dbReference type="STRING" id="1770053.SAMN05216551_11318"/>
<dbReference type="SUPFAM" id="SSF51679">
    <property type="entry name" value="Bacterial luciferase-like"/>
    <property type="match status" value="1"/>
</dbReference>
<feature type="binding site" evidence="6">
    <location>
        <position position="233"/>
    </location>
    <ligand>
        <name>FMN</name>
        <dbReference type="ChEBI" id="CHEBI:58210"/>
    </ligand>
</feature>
<comment type="similarity">
    <text evidence="5">Belongs to the NtaA/SnaA/DszA monooxygenase family.</text>
</comment>
<dbReference type="NCBIfam" id="TIGR03860">
    <property type="entry name" value="FMN_nitrolo"/>
    <property type="match status" value="1"/>
</dbReference>
<keyword evidence="2 6" id="KW-0288">FMN</keyword>
<dbReference type="GO" id="GO:0004497">
    <property type="term" value="F:monooxygenase activity"/>
    <property type="evidence" value="ECO:0007669"/>
    <property type="project" value="UniProtKB-KW"/>
</dbReference>
<dbReference type="Gene3D" id="3.20.20.30">
    <property type="entry name" value="Luciferase-like domain"/>
    <property type="match status" value="1"/>
</dbReference>
<keyword evidence="3" id="KW-0560">Oxidoreductase</keyword>
<sequence length="444" mass="49368">MSTSSNRQMKLAAYVMAGPVSGHHGGWRYPSAQHDILDVRFYQNIGRLLEDGKFDMMFVPDIQALPRRLGDSLASQLTHGALGALRLDPMLVLTAIAASTQRLGVAATISTSYFAPFHIARSLATLDHLSAGRAAWNIVTSFQDAEARNFGLKEQLSRDERYDRADEFVEVACKLWDSWHDDALMWDRATPQFADPSRVAPIDHHGRWFDVEGPLNVSRPPQGRPVFVQAGASERGKDFAAKWAEVIFVTHSSLASAQAFYQDIKERARSFGRDPDQVNVLLGMVPVVGETESIAKDKQALLDDLCDPEAGLSTLSYQLDVDLSPFPQDQVLPDLEVGGVQGHYREVAELTRKQNLSLREIGKRYGVGPLRDFNGTGGEVAGRMQEWFDARACDGFMVQMPYLPGGIEDFVRLVVPELQTRKVFRADYTGTTLREHLGLDRPAH</sequence>
<dbReference type="InterPro" id="IPR051260">
    <property type="entry name" value="Diverse_substr_monoxygenases"/>
</dbReference>
<evidence type="ECO:0000256" key="5">
    <source>
        <dbReference type="ARBA" id="ARBA00033748"/>
    </source>
</evidence>
<dbReference type="InterPro" id="IPR016215">
    <property type="entry name" value="NTA_MOA"/>
</dbReference>
<gene>
    <name evidence="8" type="ORF">SAMN05216551_11318</name>
</gene>
<evidence type="ECO:0000256" key="6">
    <source>
        <dbReference type="PIRSR" id="PIRSR000337-1"/>
    </source>
</evidence>
<evidence type="ECO:0000313" key="9">
    <source>
        <dbReference type="Proteomes" id="UP000243719"/>
    </source>
</evidence>
<feature type="domain" description="Luciferase-like" evidence="7">
    <location>
        <begin position="32"/>
        <end position="303"/>
    </location>
</feature>
<dbReference type="GO" id="GO:0016705">
    <property type="term" value="F:oxidoreductase activity, acting on paired donors, with incorporation or reduction of molecular oxygen"/>
    <property type="evidence" value="ECO:0007669"/>
    <property type="project" value="InterPro"/>
</dbReference>
<accession>A0A1H2PV38</accession>
<keyword evidence="4 8" id="KW-0503">Monooxygenase</keyword>
<feature type="binding site" evidence="6">
    <location>
        <position position="61"/>
    </location>
    <ligand>
        <name>FMN</name>
        <dbReference type="ChEBI" id="CHEBI:58210"/>
    </ligand>
</feature>
<keyword evidence="9" id="KW-1185">Reference proteome</keyword>
<dbReference type="RefSeq" id="WP_211435381.1">
    <property type="nucleotide sequence ID" value="NZ_FNLO01000013.1"/>
</dbReference>
<dbReference type="InterPro" id="IPR011251">
    <property type="entry name" value="Luciferase-like_dom"/>
</dbReference>
<feature type="binding site" evidence="6">
    <location>
        <position position="108"/>
    </location>
    <ligand>
        <name>FMN</name>
        <dbReference type="ChEBI" id="CHEBI:58210"/>
    </ligand>
</feature>
<reference evidence="9" key="1">
    <citation type="submission" date="2016-09" db="EMBL/GenBank/DDBJ databases">
        <authorList>
            <person name="Varghese N."/>
            <person name="Submissions S."/>
        </authorList>
    </citation>
    <scope>NUCLEOTIDE SEQUENCE [LARGE SCALE GENOMIC DNA]</scope>
    <source>
        <strain evidence="9">JS23</strain>
    </source>
</reference>
<dbReference type="PANTHER" id="PTHR30011">
    <property type="entry name" value="ALKANESULFONATE MONOOXYGENASE-RELATED"/>
    <property type="match status" value="1"/>
</dbReference>
<evidence type="ECO:0000313" key="8">
    <source>
        <dbReference type="EMBL" id="SDV50694.1"/>
    </source>
</evidence>
<dbReference type="PANTHER" id="PTHR30011:SF16">
    <property type="entry name" value="C2H2 FINGER DOMAIN TRANSCRIPTION FACTOR (EUROFUNG)-RELATED"/>
    <property type="match status" value="1"/>
</dbReference>
<keyword evidence="1 6" id="KW-0285">Flavoprotein</keyword>
<dbReference type="AlphaFoldDB" id="A0A1H2PV38"/>
<protein>
    <submittedName>
        <fullName evidence="8">FMN-dependent oxidoreductase, nitrilotriacetate monooxygenase family</fullName>
    </submittedName>
</protein>
<feature type="binding site" evidence="6">
    <location>
        <position position="162"/>
    </location>
    <ligand>
        <name>FMN</name>
        <dbReference type="ChEBI" id="CHEBI:58210"/>
    </ligand>
</feature>
<dbReference type="Pfam" id="PF00296">
    <property type="entry name" value="Bac_luciferase"/>
    <property type="match status" value="1"/>
</dbReference>
<evidence type="ECO:0000256" key="4">
    <source>
        <dbReference type="ARBA" id="ARBA00023033"/>
    </source>
</evidence>
<organism evidence="8 9">
    <name type="scientific">Chitinasiproducens palmae</name>
    <dbReference type="NCBI Taxonomy" id="1770053"/>
    <lineage>
        <taxon>Bacteria</taxon>
        <taxon>Pseudomonadati</taxon>
        <taxon>Pseudomonadota</taxon>
        <taxon>Betaproteobacteria</taxon>
        <taxon>Burkholderiales</taxon>
        <taxon>Burkholderiaceae</taxon>
        <taxon>Chitinasiproducens</taxon>
    </lineage>
</organism>
<evidence type="ECO:0000256" key="1">
    <source>
        <dbReference type="ARBA" id="ARBA00022630"/>
    </source>
</evidence>
<evidence type="ECO:0000259" key="7">
    <source>
        <dbReference type="Pfam" id="PF00296"/>
    </source>
</evidence>
<name>A0A1H2PV38_9BURK</name>
<dbReference type="EMBL" id="FNLO01000013">
    <property type="protein sequence ID" value="SDV50694.1"/>
    <property type="molecule type" value="Genomic_DNA"/>
</dbReference>
<dbReference type="Proteomes" id="UP000243719">
    <property type="component" value="Unassembled WGS sequence"/>
</dbReference>
<proteinExistence type="inferred from homology"/>